<reference evidence="1 2" key="1">
    <citation type="submission" date="2019-01" db="EMBL/GenBank/DDBJ databases">
        <title>Sequencing of cultivated peanut Arachis hypogaea provides insights into genome evolution and oil improvement.</title>
        <authorList>
            <person name="Chen X."/>
        </authorList>
    </citation>
    <scope>NUCLEOTIDE SEQUENCE [LARGE SCALE GENOMIC DNA]</scope>
    <source>
        <strain evidence="2">cv. Fuhuasheng</strain>
        <tissue evidence="1">Leaves</tissue>
    </source>
</reference>
<dbReference type="AlphaFoldDB" id="A0A444X7B7"/>
<organism evidence="1 2">
    <name type="scientific">Arachis hypogaea</name>
    <name type="common">Peanut</name>
    <dbReference type="NCBI Taxonomy" id="3818"/>
    <lineage>
        <taxon>Eukaryota</taxon>
        <taxon>Viridiplantae</taxon>
        <taxon>Streptophyta</taxon>
        <taxon>Embryophyta</taxon>
        <taxon>Tracheophyta</taxon>
        <taxon>Spermatophyta</taxon>
        <taxon>Magnoliopsida</taxon>
        <taxon>eudicotyledons</taxon>
        <taxon>Gunneridae</taxon>
        <taxon>Pentapetalae</taxon>
        <taxon>rosids</taxon>
        <taxon>fabids</taxon>
        <taxon>Fabales</taxon>
        <taxon>Fabaceae</taxon>
        <taxon>Papilionoideae</taxon>
        <taxon>50 kb inversion clade</taxon>
        <taxon>dalbergioids sensu lato</taxon>
        <taxon>Dalbergieae</taxon>
        <taxon>Pterocarpus clade</taxon>
        <taxon>Arachis</taxon>
    </lineage>
</organism>
<keyword evidence="2" id="KW-1185">Reference proteome</keyword>
<proteinExistence type="predicted"/>
<dbReference type="Proteomes" id="UP000289738">
    <property type="component" value="Chromosome B10"/>
</dbReference>
<dbReference type="EMBL" id="SDMP01000020">
    <property type="protein sequence ID" value="RYQ85577.1"/>
    <property type="molecule type" value="Genomic_DNA"/>
</dbReference>
<evidence type="ECO:0000313" key="2">
    <source>
        <dbReference type="Proteomes" id="UP000289738"/>
    </source>
</evidence>
<name>A0A444X7B7_ARAHY</name>
<evidence type="ECO:0000313" key="1">
    <source>
        <dbReference type="EMBL" id="RYQ85577.1"/>
    </source>
</evidence>
<comment type="caution">
    <text evidence="1">The sequence shown here is derived from an EMBL/GenBank/DDBJ whole genome shotgun (WGS) entry which is preliminary data.</text>
</comment>
<sequence>MCITHENFRKIQAQFRRKVNCITKSTQSALGYTVYEVVEQRRHTHIKSSHDEPLLEPKSRRFDDLVFRSQNICEFVSEFEELTGILHHAYNNSMVEMQEHKAKSKEKCSFFHDDASLDINKL</sequence>
<protein>
    <recommendedName>
        <fullName evidence="3">Protein FAR1-RELATED SEQUENCE</fullName>
    </recommendedName>
</protein>
<accession>A0A444X7B7</accession>
<evidence type="ECO:0008006" key="3">
    <source>
        <dbReference type="Google" id="ProtNLM"/>
    </source>
</evidence>
<gene>
    <name evidence="1" type="ORF">Ahy_B10g105145</name>
</gene>